<accession>A0A815IQF2</accession>
<dbReference type="Gene3D" id="2.130.10.80">
    <property type="entry name" value="Galactose oxidase/kelch, beta-propeller"/>
    <property type="match status" value="1"/>
</dbReference>
<reference evidence="3" key="1">
    <citation type="submission" date="2021-02" db="EMBL/GenBank/DDBJ databases">
        <authorList>
            <person name="Nowell W R."/>
        </authorList>
    </citation>
    <scope>NUCLEOTIDE SEQUENCE</scope>
</reference>
<gene>
    <name evidence="4" type="ORF">OKA104_LOCUS20997</name>
    <name evidence="3" type="ORF">VCS650_LOCUS34912</name>
</gene>
<dbReference type="EMBL" id="CAJNON010000760">
    <property type="protein sequence ID" value="CAF1371982.1"/>
    <property type="molecule type" value="Genomic_DNA"/>
</dbReference>
<dbReference type="InterPro" id="IPR006652">
    <property type="entry name" value="Kelch_1"/>
</dbReference>
<dbReference type="Proteomes" id="UP000663891">
    <property type="component" value="Unassembled WGS sequence"/>
</dbReference>
<comment type="caution">
    <text evidence="3">The sequence shown here is derived from an EMBL/GenBank/DDBJ whole genome shotgun (WGS) entry which is preliminary data.</text>
</comment>
<evidence type="ECO:0000313" key="5">
    <source>
        <dbReference type="Proteomes" id="UP000663891"/>
    </source>
</evidence>
<keyword evidence="2" id="KW-0677">Repeat</keyword>
<dbReference type="SUPFAM" id="SSF117281">
    <property type="entry name" value="Kelch motif"/>
    <property type="match status" value="1"/>
</dbReference>
<dbReference type="Pfam" id="PF01344">
    <property type="entry name" value="Kelch_1"/>
    <property type="match status" value="3"/>
</dbReference>
<dbReference type="Proteomes" id="UP000663881">
    <property type="component" value="Unassembled WGS sequence"/>
</dbReference>
<dbReference type="PANTHER" id="PTHR46344:SF27">
    <property type="entry name" value="KELCH REPEAT SUPERFAMILY PROTEIN"/>
    <property type="match status" value="1"/>
</dbReference>
<dbReference type="InterPro" id="IPR015915">
    <property type="entry name" value="Kelch-typ_b-propeller"/>
</dbReference>
<evidence type="ECO:0000313" key="4">
    <source>
        <dbReference type="EMBL" id="CAF3842714.1"/>
    </source>
</evidence>
<evidence type="ECO:0000256" key="1">
    <source>
        <dbReference type="ARBA" id="ARBA00022441"/>
    </source>
</evidence>
<dbReference type="InterPro" id="IPR037293">
    <property type="entry name" value="Gal_Oxidase_central_sf"/>
</dbReference>
<evidence type="ECO:0000256" key="2">
    <source>
        <dbReference type="ARBA" id="ARBA00022737"/>
    </source>
</evidence>
<dbReference type="AlphaFoldDB" id="A0A815IQF2"/>
<dbReference type="EMBL" id="CAJOAY010001434">
    <property type="protein sequence ID" value="CAF3842714.1"/>
    <property type="molecule type" value="Genomic_DNA"/>
</dbReference>
<keyword evidence="1" id="KW-0880">Kelch repeat</keyword>
<organism evidence="3 5">
    <name type="scientific">Adineta steineri</name>
    <dbReference type="NCBI Taxonomy" id="433720"/>
    <lineage>
        <taxon>Eukaryota</taxon>
        <taxon>Metazoa</taxon>
        <taxon>Spiralia</taxon>
        <taxon>Gnathifera</taxon>
        <taxon>Rotifera</taxon>
        <taxon>Eurotatoria</taxon>
        <taxon>Bdelloidea</taxon>
        <taxon>Adinetida</taxon>
        <taxon>Adinetidae</taxon>
        <taxon>Adineta</taxon>
    </lineage>
</organism>
<dbReference type="SMART" id="SM00612">
    <property type="entry name" value="Kelch"/>
    <property type="match status" value="3"/>
</dbReference>
<dbReference type="PANTHER" id="PTHR46344">
    <property type="entry name" value="OS02G0202900 PROTEIN"/>
    <property type="match status" value="1"/>
</dbReference>
<dbReference type="Gene3D" id="2.120.10.80">
    <property type="entry name" value="Kelch-type beta propeller"/>
    <property type="match status" value="1"/>
</dbReference>
<dbReference type="OrthoDB" id="432528at2759"/>
<name>A0A815IQF2_9BILA</name>
<proteinExistence type="predicted"/>
<evidence type="ECO:0000313" key="3">
    <source>
        <dbReference type="EMBL" id="CAF1371982.1"/>
    </source>
</evidence>
<protein>
    <submittedName>
        <fullName evidence="3">Uncharacterized protein</fullName>
    </submittedName>
</protein>
<sequence length="263" mass="28560">MMVIADKLDFPFQTSSAYVYKYIKHPNSIRATLAQLKSEMHNALLIANTAMHRIQSIAQQVPTHVKTAIKFAASTSDTMREWTITENMNVERVYHTASILANGYVLVTGGMKNDAALNSAELYNPLTGTWTTTENMNTARYYHTASILANGYVLVVGGWDGSTELYNPTTGTWTTIGNMNVARRDHTASTLANGYVLVTGGFNNNGGYLNSAELYNPSTGTWITTANMIAGRDSHTAATLANGSVLITGGYGEFGMLNSAELY</sequence>